<feature type="transmembrane region" description="Helical" evidence="7">
    <location>
        <begin position="130"/>
        <end position="148"/>
    </location>
</feature>
<feature type="transmembrane region" description="Helical" evidence="7">
    <location>
        <begin position="274"/>
        <end position="295"/>
    </location>
</feature>
<dbReference type="eggNOG" id="COG0682">
    <property type="taxonomic scope" value="Bacteria"/>
</dbReference>
<keyword evidence="5 7" id="KW-1133">Transmembrane helix</keyword>
<keyword evidence="9" id="KW-1185">Reference proteome</keyword>
<evidence type="ECO:0000256" key="6">
    <source>
        <dbReference type="ARBA" id="ARBA00023136"/>
    </source>
</evidence>
<dbReference type="STRING" id="1307761.L21SP2_0052"/>
<comment type="function">
    <text evidence="7">Catalyzes the transfer of the diacylglyceryl group from phosphatidylglycerol to the sulfhydryl group of the N-terminal cysteine of a prolipoprotein, the first step in the formation of mature lipoproteins.</text>
</comment>
<dbReference type="OrthoDB" id="871140at2"/>
<dbReference type="EC" id="2.5.1.145" evidence="7"/>
<dbReference type="NCBIfam" id="TIGR00544">
    <property type="entry name" value="lgt"/>
    <property type="match status" value="1"/>
</dbReference>
<dbReference type="EMBL" id="CP006939">
    <property type="protein sequence ID" value="AHC13498.1"/>
    <property type="molecule type" value="Genomic_DNA"/>
</dbReference>
<comment type="pathway">
    <text evidence="7">Protein modification; lipoprotein biosynthesis (diacylglyceryl transfer).</text>
</comment>
<feature type="binding site" evidence="7">
    <location>
        <position position="149"/>
    </location>
    <ligand>
        <name>a 1,2-diacyl-sn-glycero-3-phospho-(1'-sn-glycerol)</name>
        <dbReference type="ChEBI" id="CHEBI:64716"/>
    </ligand>
</feature>
<comment type="catalytic activity">
    <reaction evidence="7">
        <text>L-cysteinyl-[prolipoprotein] + a 1,2-diacyl-sn-glycero-3-phospho-(1'-sn-glycerol) = an S-1,2-diacyl-sn-glyceryl-L-cysteinyl-[prolipoprotein] + sn-glycerol 1-phosphate + H(+)</text>
        <dbReference type="Rhea" id="RHEA:56712"/>
        <dbReference type="Rhea" id="RHEA-COMP:14679"/>
        <dbReference type="Rhea" id="RHEA-COMP:14680"/>
        <dbReference type="ChEBI" id="CHEBI:15378"/>
        <dbReference type="ChEBI" id="CHEBI:29950"/>
        <dbReference type="ChEBI" id="CHEBI:57685"/>
        <dbReference type="ChEBI" id="CHEBI:64716"/>
        <dbReference type="ChEBI" id="CHEBI:140658"/>
        <dbReference type="EC" id="2.5.1.145"/>
    </reaction>
</comment>
<dbReference type="HAMAP" id="MF_01147">
    <property type="entry name" value="Lgt"/>
    <property type="match status" value="1"/>
</dbReference>
<dbReference type="RefSeq" id="WP_024266431.1">
    <property type="nucleotide sequence ID" value="NC_023035.1"/>
</dbReference>
<keyword evidence="2 7" id="KW-1003">Cell membrane</keyword>
<dbReference type="GO" id="GO:0042158">
    <property type="term" value="P:lipoprotein biosynthetic process"/>
    <property type="evidence" value="ECO:0007669"/>
    <property type="project" value="UniProtKB-UniRule"/>
</dbReference>
<evidence type="ECO:0000313" key="9">
    <source>
        <dbReference type="Proteomes" id="UP000018680"/>
    </source>
</evidence>
<keyword evidence="3 7" id="KW-0808">Transferase</keyword>
<dbReference type="GO" id="GO:0008961">
    <property type="term" value="F:phosphatidylglycerol-prolipoprotein diacylglyceryl transferase activity"/>
    <property type="evidence" value="ECO:0007669"/>
    <property type="project" value="UniProtKB-UniRule"/>
</dbReference>
<proteinExistence type="inferred from homology"/>
<feature type="transmembrane region" description="Helical" evidence="7">
    <location>
        <begin position="105"/>
        <end position="123"/>
    </location>
</feature>
<protein>
    <recommendedName>
        <fullName evidence="7">Phosphatidylglycerol--prolipoprotein diacylglyceryl transferase</fullName>
        <ecNumber evidence="7">2.5.1.145</ecNumber>
    </recommendedName>
</protein>
<comment type="similarity">
    <text evidence="1 7">Belongs to the Lgt family.</text>
</comment>
<feature type="transmembrane region" description="Helical" evidence="7">
    <location>
        <begin position="54"/>
        <end position="73"/>
    </location>
</feature>
<dbReference type="Pfam" id="PF01790">
    <property type="entry name" value="LGT"/>
    <property type="match status" value="1"/>
</dbReference>
<evidence type="ECO:0000256" key="2">
    <source>
        <dbReference type="ARBA" id="ARBA00022475"/>
    </source>
</evidence>
<accession>V5WCJ6</accession>
<keyword evidence="4 7" id="KW-0812">Transmembrane</keyword>
<name>V5WCJ6_9SPIO</name>
<dbReference type="UniPathway" id="UPA00664"/>
<evidence type="ECO:0000313" key="8">
    <source>
        <dbReference type="EMBL" id="AHC13498.1"/>
    </source>
</evidence>
<organism evidence="8 9">
    <name type="scientific">Salinispira pacifica</name>
    <dbReference type="NCBI Taxonomy" id="1307761"/>
    <lineage>
        <taxon>Bacteria</taxon>
        <taxon>Pseudomonadati</taxon>
        <taxon>Spirochaetota</taxon>
        <taxon>Spirochaetia</taxon>
        <taxon>Spirochaetales</taxon>
        <taxon>Spirochaetaceae</taxon>
        <taxon>Salinispira</taxon>
    </lineage>
</organism>
<reference evidence="8 9" key="1">
    <citation type="journal article" date="2015" name="Stand. Genomic Sci.">
        <title>Complete genome sequence and description of Salinispira pacifica gen. nov., sp. nov., a novel spirochaete isolated form a hypersaline microbial mat.</title>
        <authorList>
            <person name="Ben Hania W."/>
            <person name="Joseph M."/>
            <person name="Schumann P."/>
            <person name="Bunk B."/>
            <person name="Fiebig A."/>
            <person name="Sproer C."/>
            <person name="Klenk H.P."/>
            <person name="Fardeau M.L."/>
            <person name="Spring S."/>
        </authorList>
    </citation>
    <scope>NUCLEOTIDE SEQUENCE [LARGE SCALE GENOMIC DNA]</scope>
    <source>
        <strain evidence="8 9">L21-RPul-D2</strain>
    </source>
</reference>
<evidence type="ECO:0000256" key="4">
    <source>
        <dbReference type="ARBA" id="ARBA00022692"/>
    </source>
</evidence>
<evidence type="ECO:0000256" key="1">
    <source>
        <dbReference type="ARBA" id="ARBA00007150"/>
    </source>
</evidence>
<evidence type="ECO:0000256" key="3">
    <source>
        <dbReference type="ARBA" id="ARBA00022679"/>
    </source>
</evidence>
<feature type="transmembrane region" description="Helical" evidence="7">
    <location>
        <begin position="235"/>
        <end position="254"/>
    </location>
</feature>
<dbReference type="GO" id="GO:0005886">
    <property type="term" value="C:plasma membrane"/>
    <property type="evidence" value="ECO:0007669"/>
    <property type="project" value="UniProtKB-SubCell"/>
</dbReference>
<dbReference type="PROSITE" id="PS01311">
    <property type="entry name" value="LGT"/>
    <property type="match status" value="1"/>
</dbReference>
<dbReference type="AlphaFoldDB" id="V5WCJ6"/>
<sequence>MMLLQYPAWLRPEVIPGLPFRWYSIMYLVALLITYLLVIRQVKKQRLDSNSDDVLTMLIWIMIAALLVARIFATTVYDPTGKYLRRPWLIFWPFDANMNFTGFQGMSYFGGLLGAVAGMLLWARKYKKNILLWGDVIVHAFPLGYTFGRLGNFINGELYGRITASPLGMIFPAARRVSVKDPLAGRIIEQLEFPVSPDQVAVNLPRHPSQLYEALGEGIILWLLLWFVVRPRKPFHGFSVAVYLIGYGTARFIIEFFRELDPGFDFYTPLNLSLGQLFSLASVLGGTALMAVLYFRYKRRPKVETFDS</sequence>
<dbReference type="Proteomes" id="UP000018680">
    <property type="component" value="Chromosome"/>
</dbReference>
<dbReference type="KEGG" id="slr:L21SP2_0052"/>
<feature type="transmembrane region" description="Helical" evidence="7">
    <location>
        <begin position="211"/>
        <end position="228"/>
    </location>
</feature>
<comment type="subcellular location">
    <subcellularLocation>
        <location evidence="7">Cell membrane</location>
        <topology evidence="7">Multi-pass membrane protein</topology>
    </subcellularLocation>
</comment>
<gene>
    <name evidence="7" type="primary">lgt</name>
    <name evidence="8" type="ORF">L21SP2_0052</name>
</gene>
<evidence type="ECO:0000256" key="7">
    <source>
        <dbReference type="HAMAP-Rule" id="MF_01147"/>
    </source>
</evidence>
<dbReference type="PANTHER" id="PTHR30589">
    <property type="entry name" value="PROLIPOPROTEIN DIACYLGLYCERYL TRANSFERASE"/>
    <property type="match status" value="1"/>
</dbReference>
<keyword evidence="8" id="KW-0449">Lipoprotein</keyword>
<dbReference type="PATRIC" id="fig|1307761.3.peg.52"/>
<keyword evidence="6 7" id="KW-0472">Membrane</keyword>
<dbReference type="HOGENOM" id="CLU_013386_1_0_12"/>
<dbReference type="InterPro" id="IPR001640">
    <property type="entry name" value="Lgt"/>
</dbReference>
<feature type="transmembrane region" description="Helical" evidence="7">
    <location>
        <begin position="20"/>
        <end position="42"/>
    </location>
</feature>
<dbReference type="PANTHER" id="PTHR30589:SF0">
    <property type="entry name" value="PHOSPHATIDYLGLYCEROL--PROLIPOPROTEIN DIACYLGLYCERYL TRANSFERASE"/>
    <property type="match status" value="1"/>
</dbReference>
<evidence type="ECO:0000256" key="5">
    <source>
        <dbReference type="ARBA" id="ARBA00022989"/>
    </source>
</evidence>